<dbReference type="SMART" id="SM01274">
    <property type="entry name" value="malic"/>
    <property type="match status" value="1"/>
</dbReference>
<comment type="cofactor">
    <cofactor evidence="7">
        <name>Mg(2+)</name>
        <dbReference type="ChEBI" id="CHEBI:18420"/>
    </cofactor>
    <cofactor evidence="7">
        <name>Mn(2+)</name>
        <dbReference type="ChEBI" id="CHEBI:29035"/>
    </cofactor>
    <text evidence="7">Divalent metal cations. Prefers magnesium or manganese.</text>
</comment>
<evidence type="ECO:0000313" key="11">
    <source>
        <dbReference type="Proteomes" id="UP000017118"/>
    </source>
</evidence>
<dbReference type="eggNOG" id="COG0281">
    <property type="taxonomic scope" value="Bacteria"/>
</dbReference>
<dbReference type="Gene3D" id="3.40.50.10380">
    <property type="entry name" value="Malic enzyme, N-terminal domain"/>
    <property type="match status" value="1"/>
</dbReference>
<dbReference type="PATRIC" id="fig|1345695.10.peg.3077"/>
<dbReference type="Pfam" id="PF00390">
    <property type="entry name" value="malic"/>
    <property type="match status" value="1"/>
</dbReference>
<dbReference type="GO" id="GO:0004470">
    <property type="term" value="F:malic enzyme activity"/>
    <property type="evidence" value="ECO:0007669"/>
    <property type="project" value="InterPro"/>
</dbReference>
<dbReference type="InterPro" id="IPR012301">
    <property type="entry name" value="Malic_N_dom"/>
</dbReference>
<dbReference type="KEGG" id="csb:CLSA_c34780"/>
<dbReference type="InterPro" id="IPR036291">
    <property type="entry name" value="NAD(P)-bd_dom_sf"/>
</dbReference>
<dbReference type="EC" id="1.1.1.38" evidence="10"/>
<evidence type="ECO:0000256" key="6">
    <source>
        <dbReference type="PIRSR" id="PIRSR000106-2"/>
    </source>
</evidence>
<feature type="domain" description="Malic enzyme N-terminal" evidence="9">
    <location>
        <begin position="29"/>
        <end position="162"/>
    </location>
</feature>
<evidence type="ECO:0000256" key="5">
    <source>
        <dbReference type="PIRSR" id="PIRSR000106-1"/>
    </source>
</evidence>
<dbReference type="PANTHER" id="PTHR43237">
    <property type="entry name" value="NADP-DEPENDENT MALIC ENZYME"/>
    <property type="match status" value="1"/>
</dbReference>
<comment type="similarity">
    <text evidence="2">Belongs to the malic enzymes family.</text>
</comment>
<dbReference type="PANTHER" id="PTHR43237:SF4">
    <property type="entry name" value="NADP-DEPENDENT MALIC ENZYME"/>
    <property type="match status" value="1"/>
</dbReference>
<feature type="domain" description="Malic enzyme NAD-binding" evidence="8">
    <location>
        <begin position="174"/>
        <end position="397"/>
    </location>
</feature>
<gene>
    <name evidence="10" type="primary">ytsJ2</name>
    <name evidence="10" type="ORF">CLSA_c34780</name>
</gene>
<evidence type="ECO:0000313" key="10">
    <source>
        <dbReference type="EMBL" id="AGX44440.1"/>
    </source>
</evidence>
<protein>
    <submittedName>
        <fullName evidence="10">NAD-dependent malic enzyme 4</fullName>
        <ecNumber evidence="10">1.1.1.38</ecNumber>
    </submittedName>
</protein>
<dbReference type="SMART" id="SM00919">
    <property type="entry name" value="Malic_M"/>
    <property type="match status" value="1"/>
</dbReference>
<evidence type="ECO:0000256" key="4">
    <source>
        <dbReference type="ARBA" id="ARBA00023002"/>
    </source>
</evidence>
<sequence length="404" mass="43392">MNYYYIIVQLYSMSINVKEESLRLHREKRGKIEVVGTMPLRNGEDLALAYTPGIAGPCLEIAKDKENAYEYTIKGRTVAVITNGTAVLGLGNIGSLAGLPVVEGKALLLKRFGNVDAMPICVDSTDADDIVNTIKNIAIGFGGIHLEDIKSPECFYIEEKLKEILDIPVYHDDQHGTAIVVLAGLYNALKIVDKDIAKIKVVINGAGASGIATAKLLISAGAENIILCDINGAVADGDTTLNDPQQKIAKVTNRSLEKGKLEDIIKNADVFIGVSDGNVVTKEMVESMNEDSIVFALANPIPEIMPDEAKKAGARVIATGRSDFPNQINNVLAFPGIFKGALKVRAKDICDEMKIAAAKGISNLINDYELNEDNIVPTVFNEDVSNAVANAVIETAIKLDIARV</sequence>
<evidence type="ECO:0000259" key="8">
    <source>
        <dbReference type="SMART" id="SM00919"/>
    </source>
</evidence>
<feature type="active site" description="Proton acceptor" evidence="5">
    <location>
        <position position="105"/>
    </location>
</feature>
<proteinExistence type="inferred from homology"/>
<dbReference type="CDD" id="cd05311">
    <property type="entry name" value="NAD_bind_2_malic_enz"/>
    <property type="match status" value="1"/>
</dbReference>
<feature type="binding site" evidence="7">
    <location>
        <position position="148"/>
    </location>
    <ligand>
        <name>a divalent metal cation</name>
        <dbReference type="ChEBI" id="CHEBI:60240"/>
    </ligand>
</feature>
<dbReference type="InterPro" id="IPR037062">
    <property type="entry name" value="Malic_N_dom_sf"/>
</dbReference>
<dbReference type="GO" id="GO:0016616">
    <property type="term" value="F:oxidoreductase activity, acting on the CH-OH group of donors, NAD or NADP as acceptor"/>
    <property type="evidence" value="ECO:0007669"/>
    <property type="project" value="InterPro"/>
</dbReference>
<dbReference type="Pfam" id="PF03949">
    <property type="entry name" value="Malic_M"/>
    <property type="match status" value="1"/>
</dbReference>
<keyword evidence="4 10" id="KW-0560">Oxidoreductase</keyword>
<feature type="binding site" evidence="7">
    <location>
        <position position="147"/>
    </location>
    <ligand>
        <name>a divalent metal cation</name>
        <dbReference type="ChEBI" id="CHEBI:60240"/>
    </ligand>
</feature>
<evidence type="ECO:0000256" key="7">
    <source>
        <dbReference type="PIRSR" id="PIRSR000106-3"/>
    </source>
</evidence>
<feature type="binding site" evidence="7">
    <location>
        <position position="173"/>
    </location>
    <ligand>
        <name>a divalent metal cation</name>
        <dbReference type="ChEBI" id="CHEBI:60240"/>
    </ligand>
</feature>
<dbReference type="Gene3D" id="3.40.50.720">
    <property type="entry name" value="NAD(P)-binding Rossmann-like Domain"/>
    <property type="match status" value="1"/>
</dbReference>
<feature type="binding site" evidence="6">
    <location>
        <position position="329"/>
    </location>
    <ligand>
        <name>(S)-malate</name>
        <dbReference type="ChEBI" id="CHEBI:15589"/>
    </ligand>
</feature>
<dbReference type="AlphaFoldDB" id="U5MV38"/>
<dbReference type="HOGENOM" id="CLU_034446_2_1_9"/>
<comment type="cofactor">
    <cofactor evidence="1">
        <name>Mn(2+)</name>
        <dbReference type="ChEBI" id="CHEBI:29035"/>
    </cofactor>
</comment>
<keyword evidence="11" id="KW-1185">Reference proteome</keyword>
<dbReference type="InterPro" id="IPR001891">
    <property type="entry name" value="Malic_OxRdtase"/>
</dbReference>
<organism evidence="10 11">
    <name type="scientific">Clostridium saccharobutylicum DSM 13864</name>
    <dbReference type="NCBI Taxonomy" id="1345695"/>
    <lineage>
        <taxon>Bacteria</taxon>
        <taxon>Bacillati</taxon>
        <taxon>Bacillota</taxon>
        <taxon>Clostridia</taxon>
        <taxon>Eubacteriales</taxon>
        <taxon>Clostridiaceae</taxon>
        <taxon>Clostridium</taxon>
    </lineage>
</organism>
<name>U5MV38_CLOSA</name>
<evidence type="ECO:0000256" key="2">
    <source>
        <dbReference type="ARBA" id="ARBA00008785"/>
    </source>
</evidence>
<dbReference type="PIRSF" id="PIRSF000106">
    <property type="entry name" value="ME"/>
    <property type="match status" value="1"/>
</dbReference>
<dbReference type="Proteomes" id="UP000017118">
    <property type="component" value="Chromosome"/>
</dbReference>
<dbReference type="GO" id="GO:0051287">
    <property type="term" value="F:NAD binding"/>
    <property type="evidence" value="ECO:0007669"/>
    <property type="project" value="InterPro"/>
</dbReference>
<dbReference type="GO" id="GO:0046872">
    <property type="term" value="F:metal ion binding"/>
    <property type="evidence" value="ECO:0007669"/>
    <property type="project" value="UniProtKB-KW"/>
</dbReference>
<feature type="active site" description="Proton donor" evidence="5">
    <location>
        <position position="50"/>
    </location>
</feature>
<dbReference type="FunFam" id="3.40.50.10380:FF:000003">
    <property type="entry name" value="NADP-dependent malic enzyme"/>
    <property type="match status" value="1"/>
</dbReference>
<accession>U5MV38</accession>
<reference evidence="10 11" key="1">
    <citation type="journal article" date="2013" name="Genome Announc.">
        <title>Complete Genome Sequence of the Solvent Producer Clostridium saccharobutylicum NCP262 (DSM 13864).</title>
        <authorList>
            <person name="Poehlein A."/>
            <person name="Hartwich K."/>
            <person name="Krabben P."/>
            <person name="Ehrenreich A."/>
            <person name="Liebl W."/>
            <person name="Durre P."/>
            <person name="Gottschalk G."/>
            <person name="Daniel R."/>
        </authorList>
    </citation>
    <scope>NUCLEOTIDE SEQUENCE [LARGE SCALE GENOMIC DNA]</scope>
    <source>
        <strain evidence="10">DSM 13864</strain>
    </source>
</reference>
<dbReference type="InterPro" id="IPR045213">
    <property type="entry name" value="Malic_NAD-bd_bact_type"/>
</dbReference>
<evidence type="ECO:0000256" key="1">
    <source>
        <dbReference type="ARBA" id="ARBA00001936"/>
    </source>
</evidence>
<dbReference type="InterPro" id="IPR012302">
    <property type="entry name" value="Malic_NAD-bd"/>
</dbReference>
<keyword evidence="3 7" id="KW-0479">Metal-binding</keyword>
<dbReference type="SUPFAM" id="SSF51735">
    <property type="entry name" value="NAD(P)-binding Rossmann-fold domains"/>
    <property type="match status" value="1"/>
</dbReference>
<dbReference type="InterPro" id="IPR046346">
    <property type="entry name" value="Aminoacid_DH-like_N_sf"/>
</dbReference>
<feature type="binding site" evidence="6">
    <location>
        <position position="299"/>
    </location>
    <ligand>
        <name>(S)-malate</name>
        <dbReference type="ChEBI" id="CHEBI:15589"/>
    </ligand>
</feature>
<dbReference type="InterPro" id="IPR051674">
    <property type="entry name" value="Malate_Decarboxylase"/>
</dbReference>
<evidence type="ECO:0000256" key="3">
    <source>
        <dbReference type="ARBA" id="ARBA00022723"/>
    </source>
</evidence>
<dbReference type="FunFam" id="3.40.50.720:FF:000095">
    <property type="entry name" value="NADP-dependent malic enzyme"/>
    <property type="match status" value="1"/>
</dbReference>
<evidence type="ECO:0000259" key="9">
    <source>
        <dbReference type="SMART" id="SM01274"/>
    </source>
</evidence>
<dbReference type="EMBL" id="CP006721">
    <property type="protein sequence ID" value="AGX44440.1"/>
    <property type="molecule type" value="Genomic_DNA"/>
</dbReference>
<dbReference type="SUPFAM" id="SSF53223">
    <property type="entry name" value="Aminoacid dehydrogenase-like, N-terminal domain"/>
    <property type="match status" value="1"/>
</dbReference>